<reference evidence="1" key="1">
    <citation type="journal article" date="2023" name="bioRxiv">
        <title>Improved chromosome-level genome assembly for marigold (Tagetes erecta).</title>
        <authorList>
            <person name="Jiang F."/>
            <person name="Yuan L."/>
            <person name="Wang S."/>
            <person name="Wang H."/>
            <person name="Xu D."/>
            <person name="Wang A."/>
            <person name="Fan W."/>
        </authorList>
    </citation>
    <scope>NUCLEOTIDE SEQUENCE</scope>
    <source>
        <strain evidence="1">WSJ</strain>
        <tissue evidence="1">Leaf</tissue>
    </source>
</reference>
<name>A0AAD8NMN5_TARER</name>
<dbReference type="AlphaFoldDB" id="A0AAD8NMN5"/>
<proteinExistence type="predicted"/>
<dbReference type="Proteomes" id="UP001229421">
    <property type="component" value="Unassembled WGS sequence"/>
</dbReference>
<gene>
    <name evidence="1" type="ORF">QVD17_24242</name>
</gene>
<organism evidence="1 2">
    <name type="scientific">Tagetes erecta</name>
    <name type="common">African marigold</name>
    <dbReference type="NCBI Taxonomy" id="13708"/>
    <lineage>
        <taxon>Eukaryota</taxon>
        <taxon>Viridiplantae</taxon>
        <taxon>Streptophyta</taxon>
        <taxon>Embryophyta</taxon>
        <taxon>Tracheophyta</taxon>
        <taxon>Spermatophyta</taxon>
        <taxon>Magnoliopsida</taxon>
        <taxon>eudicotyledons</taxon>
        <taxon>Gunneridae</taxon>
        <taxon>Pentapetalae</taxon>
        <taxon>asterids</taxon>
        <taxon>campanulids</taxon>
        <taxon>Asterales</taxon>
        <taxon>Asteraceae</taxon>
        <taxon>Asteroideae</taxon>
        <taxon>Heliantheae alliance</taxon>
        <taxon>Tageteae</taxon>
        <taxon>Tagetes</taxon>
    </lineage>
</organism>
<keyword evidence="2" id="KW-1185">Reference proteome</keyword>
<accession>A0AAD8NMN5</accession>
<comment type="caution">
    <text evidence="1">The sequence shown here is derived from an EMBL/GenBank/DDBJ whole genome shotgun (WGS) entry which is preliminary data.</text>
</comment>
<evidence type="ECO:0000313" key="1">
    <source>
        <dbReference type="EMBL" id="KAK1421695.1"/>
    </source>
</evidence>
<evidence type="ECO:0000313" key="2">
    <source>
        <dbReference type="Proteomes" id="UP001229421"/>
    </source>
</evidence>
<dbReference type="EMBL" id="JAUHHV010000006">
    <property type="protein sequence ID" value="KAK1421695.1"/>
    <property type="molecule type" value="Genomic_DNA"/>
</dbReference>
<protein>
    <submittedName>
        <fullName evidence="1">Uncharacterized protein</fullName>
    </submittedName>
</protein>
<sequence length="86" mass="9839">MHELCSFQRKPETVTGRCNEPAMLVPCTCLELGSASNTKRIHGTCRCFCAETTLKITTLSQQLRQHQLTHLEVIKAFVMCYGMEWF</sequence>